<dbReference type="Gene3D" id="3.30.479.30">
    <property type="entry name" value="Band 7 domain"/>
    <property type="match status" value="1"/>
</dbReference>
<protein>
    <submittedName>
        <fullName evidence="4">Slipin family protein</fullName>
    </submittedName>
</protein>
<dbReference type="PANTHER" id="PTHR10264:SF83">
    <property type="entry name" value="BLL5629 PROTEIN"/>
    <property type="match status" value="1"/>
</dbReference>
<dbReference type="Pfam" id="PF01145">
    <property type="entry name" value="Band_7"/>
    <property type="match status" value="1"/>
</dbReference>
<evidence type="ECO:0000259" key="3">
    <source>
        <dbReference type="SMART" id="SM00244"/>
    </source>
</evidence>
<evidence type="ECO:0000313" key="4">
    <source>
        <dbReference type="EMBL" id="MDG3003090.1"/>
    </source>
</evidence>
<keyword evidence="5" id="KW-1185">Reference proteome</keyword>
<dbReference type="Proteomes" id="UP001216907">
    <property type="component" value="Unassembled WGS sequence"/>
</dbReference>
<dbReference type="SUPFAM" id="SSF117892">
    <property type="entry name" value="Band 7/SPFH domain"/>
    <property type="match status" value="1"/>
</dbReference>
<dbReference type="PANTHER" id="PTHR10264">
    <property type="entry name" value="BAND 7 PROTEIN-RELATED"/>
    <property type="match status" value="1"/>
</dbReference>
<proteinExistence type="inferred from homology"/>
<comment type="subcellular location">
    <subcellularLocation>
        <location evidence="1">Membrane</location>
        <topology evidence="1">Single-pass membrane protein</topology>
    </subcellularLocation>
</comment>
<evidence type="ECO:0000256" key="2">
    <source>
        <dbReference type="ARBA" id="ARBA00008164"/>
    </source>
</evidence>
<dbReference type="RefSeq" id="WP_277859447.1">
    <property type="nucleotide sequence ID" value="NZ_JARRAG010000001.1"/>
</dbReference>
<dbReference type="EMBL" id="JARRAG010000001">
    <property type="protein sequence ID" value="MDG3003090.1"/>
    <property type="molecule type" value="Genomic_DNA"/>
</dbReference>
<dbReference type="Gene3D" id="6.10.250.2090">
    <property type="match status" value="1"/>
</dbReference>
<evidence type="ECO:0000313" key="5">
    <source>
        <dbReference type="Proteomes" id="UP001216907"/>
    </source>
</evidence>
<name>A0ABT6F679_9BACT</name>
<dbReference type="CDD" id="cd13438">
    <property type="entry name" value="SPFH_eoslipins_u2"/>
    <property type="match status" value="1"/>
</dbReference>
<dbReference type="InterPro" id="IPR001107">
    <property type="entry name" value="Band_7"/>
</dbReference>
<dbReference type="InterPro" id="IPR036013">
    <property type="entry name" value="Band_7/SPFH_dom_sf"/>
</dbReference>
<accession>A0ABT6F679</accession>
<dbReference type="PRINTS" id="PR00721">
    <property type="entry name" value="STOMATIN"/>
</dbReference>
<gene>
    <name evidence="4" type="ORF">PZE19_04865</name>
</gene>
<organism evidence="4 5">
    <name type="scientific">Paludisphaera mucosa</name>
    <dbReference type="NCBI Taxonomy" id="3030827"/>
    <lineage>
        <taxon>Bacteria</taxon>
        <taxon>Pseudomonadati</taxon>
        <taxon>Planctomycetota</taxon>
        <taxon>Planctomycetia</taxon>
        <taxon>Isosphaerales</taxon>
        <taxon>Isosphaeraceae</taxon>
        <taxon>Paludisphaera</taxon>
    </lineage>
</organism>
<sequence>MFRRTVIVREFERGLLYHHGRFLELLPPGRYRFWSWQDRQVDRMDLREVSQTVEAQEILTADKIGVRVTLIAQYRVSDPIAARHRVGDFQTQLYQDLQLTLREAIVGRTLEELLKERDALSRDLQISVAPRANAFGVELTRVGVKDMVLPGSVRAVFLQEVEADLKGRANLTSARHEVAAARARVNTARMIQDNPLLLKLQELETLSQLASKSGNVLIIPGLDSLLSRASDSSPRAGSS</sequence>
<reference evidence="4 5" key="1">
    <citation type="submission" date="2023-03" db="EMBL/GenBank/DDBJ databases">
        <title>Paludisphaera mucosa sp. nov. a novel planctomycete from northern fen.</title>
        <authorList>
            <person name="Ivanova A."/>
        </authorList>
    </citation>
    <scope>NUCLEOTIDE SEQUENCE [LARGE SCALE GENOMIC DNA]</scope>
    <source>
        <strain evidence="4 5">Pla2</strain>
    </source>
</reference>
<dbReference type="SMART" id="SM00244">
    <property type="entry name" value="PHB"/>
    <property type="match status" value="1"/>
</dbReference>
<feature type="domain" description="Band 7" evidence="3">
    <location>
        <begin position="3"/>
        <end position="161"/>
    </location>
</feature>
<evidence type="ECO:0000256" key="1">
    <source>
        <dbReference type="ARBA" id="ARBA00004167"/>
    </source>
</evidence>
<comment type="similarity">
    <text evidence="2">Belongs to the band 7/mec-2 family.</text>
</comment>
<comment type="caution">
    <text evidence="4">The sequence shown here is derived from an EMBL/GenBank/DDBJ whole genome shotgun (WGS) entry which is preliminary data.</text>
</comment>
<dbReference type="InterPro" id="IPR001972">
    <property type="entry name" value="Stomatin_HflK_fam"/>
</dbReference>
<dbReference type="InterPro" id="IPR043202">
    <property type="entry name" value="Band-7_stomatin-like"/>
</dbReference>